<gene>
    <name evidence="1" type="ORF">FHS18_003759</name>
</gene>
<proteinExistence type="predicted"/>
<dbReference type="RefSeq" id="WP_183601555.1">
    <property type="nucleotide sequence ID" value="NZ_JACHXK010000008.1"/>
</dbReference>
<dbReference type="Proteomes" id="UP000570361">
    <property type="component" value="Unassembled WGS sequence"/>
</dbReference>
<dbReference type="EMBL" id="JACHXK010000008">
    <property type="protein sequence ID" value="MBB3111691.1"/>
    <property type="molecule type" value="Genomic_DNA"/>
</dbReference>
<comment type="caution">
    <text evidence="1">The sequence shown here is derived from an EMBL/GenBank/DDBJ whole genome shotgun (WGS) entry which is preliminary data.</text>
</comment>
<evidence type="ECO:0000313" key="1">
    <source>
        <dbReference type="EMBL" id="MBB3111691.1"/>
    </source>
</evidence>
<reference evidence="1 2" key="1">
    <citation type="submission" date="2020-08" db="EMBL/GenBank/DDBJ databases">
        <title>Genomic Encyclopedia of Type Strains, Phase III (KMG-III): the genomes of soil and plant-associated and newly described type strains.</title>
        <authorList>
            <person name="Whitman W."/>
        </authorList>
    </citation>
    <scope>NUCLEOTIDE SEQUENCE [LARGE SCALE GENOMIC DNA]</scope>
    <source>
        <strain evidence="1 2">CECT 5862</strain>
    </source>
</reference>
<keyword evidence="2" id="KW-1185">Reference proteome</keyword>
<sequence length="396" mass="44981">MMEKALQNNARVSNASSLSRGQSLIGDAIGNDKARVSPYDIEKAVALIEQSFAIQQERIQIIVDAALLAVEQIQDKRLELLEKGKTVTINDVIFDLLSVYLWEVGLVGHVLQPLVKEVTRIICSKSLKYSAVYNHLQKSDYGAQFIGYARQEKDSKTLLKEIISDHVRNTQQFNSEQFALFSKEARDLVASAPDLVWEKATGVVGKWKDMKEKVSETTLETTDTPGVSMLKAAQSYVSRHRFALRLQQARIVALVRSQPAMTVKELKDLTSIFKAEELPDTSFIRDQYQWTFEIIIWARMYGFKKDAGDSPYVVSNGDEGFRGIRSDLTYYWFDRFRDIMSSYARMKGDDWDKLSVPAKATALKNYFVEVMKLLDEKTKDTGPIEAAFIVTNQPKE</sequence>
<dbReference type="AlphaFoldDB" id="A0A7W5B0K4"/>
<evidence type="ECO:0000313" key="2">
    <source>
        <dbReference type="Proteomes" id="UP000570361"/>
    </source>
</evidence>
<protein>
    <submittedName>
        <fullName evidence="1">Uncharacterized protein</fullName>
    </submittedName>
</protein>
<name>A0A7W5B0K4_9BACL</name>
<organism evidence="1 2">
    <name type="scientific">Paenibacillus phyllosphaerae</name>
    <dbReference type="NCBI Taxonomy" id="274593"/>
    <lineage>
        <taxon>Bacteria</taxon>
        <taxon>Bacillati</taxon>
        <taxon>Bacillota</taxon>
        <taxon>Bacilli</taxon>
        <taxon>Bacillales</taxon>
        <taxon>Paenibacillaceae</taxon>
        <taxon>Paenibacillus</taxon>
    </lineage>
</organism>
<accession>A0A7W5B0K4</accession>